<dbReference type="InterPro" id="IPR004883">
    <property type="entry name" value="LOB"/>
</dbReference>
<keyword evidence="2" id="KW-0175">Coiled coil</keyword>
<evidence type="ECO:0000313" key="4">
    <source>
        <dbReference type="EMBL" id="KAK4766213.1"/>
    </source>
</evidence>
<name>A0AAN7KC90_9MYRT</name>
<evidence type="ECO:0000256" key="2">
    <source>
        <dbReference type="SAM" id="Coils"/>
    </source>
</evidence>
<dbReference type="EMBL" id="JAXIOK010000007">
    <property type="protein sequence ID" value="KAK4766213.1"/>
    <property type="molecule type" value="Genomic_DNA"/>
</dbReference>
<dbReference type="PROSITE" id="PS50891">
    <property type="entry name" value="LOB"/>
    <property type="match status" value="1"/>
</dbReference>
<sequence length="126" mass="13961">MQRADAVSSMVYEANARLRDPVYGCAGTICQLQKQIDELQAELAKTKAEAANMQCLNSNLLTLVCMEMANEVQEAGDPTVGSHINAALQQQQLLQQHHHLVDASGFLEEGSLEQCSKLENQTIYYY</sequence>
<dbReference type="AlphaFoldDB" id="A0AAN7KC90"/>
<organism evidence="4 5">
    <name type="scientific">Trapa incisa</name>
    <dbReference type="NCBI Taxonomy" id="236973"/>
    <lineage>
        <taxon>Eukaryota</taxon>
        <taxon>Viridiplantae</taxon>
        <taxon>Streptophyta</taxon>
        <taxon>Embryophyta</taxon>
        <taxon>Tracheophyta</taxon>
        <taxon>Spermatophyta</taxon>
        <taxon>Magnoliopsida</taxon>
        <taxon>eudicotyledons</taxon>
        <taxon>Gunneridae</taxon>
        <taxon>Pentapetalae</taxon>
        <taxon>rosids</taxon>
        <taxon>malvids</taxon>
        <taxon>Myrtales</taxon>
        <taxon>Lythraceae</taxon>
        <taxon>Trapa</taxon>
    </lineage>
</organism>
<evidence type="ECO:0000256" key="1">
    <source>
        <dbReference type="ARBA" id="ARBA00005474"/>
    </source>
</evidence>
<dbReference type="PANTHER" id="PTHR31301">
    <property type="entry name" value="LOB DOMAIN-CONTAINING PROTEIN 4-RELATED"/>
    <property type="match status" value="1"/>
</dbReference>
<proteinExistence type="inferred from homology"/>
<evidence type="ECO:0000313" key="5">
    <source>
        <dbReference type="Proteomes" id="UP001345219"/>
    </source>
</evidence>
<feature type="coiled-coil region" evidence="2">
    <location>
        <begin position="29"/>
        <end position="56"/>
    </location>
</feature>
<comment type="caution">
    <text evidence="4">The sequence shown here is derived from an EMBL/GenBank/DDBJ whole genome shotgun (WGS) entry which is preliminary data.</text>
</comment>
<protein>
    <recommendedName>
        <fullName evidence="3">LOB domain-containing protein</fullName>
    </recommendedName>
</protein>
<reference evidence="4 5" key="1">
    <citation type="journal article" date="2023" name="Hortic Res">
        <title>Pangenome of water caltrop reveals structural variations and asymmetric subgenome divergence after allopolyploidization.</title>
        <authorList>
            <person name="Zhang X."/>
            <person name="Chen Y."/>
            <person name="Wang L."/>
            <person name="Yuan Y."/>
            <person name="Fang M."/>
            <person name="Shi L."/>
            <person name="Lu R."/>
            <person name="Comes H.P."/>
            <person name="Ma Y."/>
            <person name="Chen Y."/>
            <person name="Huang G."/>
            <person name="Zhou Y."/>
            <person name="Zheng Z."/>
            <person name="Qiu Y."/>
        </authorList>
    </citation>
    <scope>NUCLEOTIDE SEQUENCE [LARGE SCALE GENOMIC DNA]</scope>
    <source>
        <tissue evidence="4">Roots</tissue>
    </source>
</reference>
<feature type="domain" description="LOB" evidence="3">
    <location>
        <begin position="1"/>
        <end position="50"/>
    </location>
</feature>
<gene>
    <name evidence="4" type="ORF">SAY87_007855</name>
</gene>
<keyword evidence="5" id="KW-1185">Reference proteome</keyword>
<dbReference type="Proteomes" id="UP001345219">
    <property type="component" value="Chromosome 7"/>
</dbReference>
<comment type="similarity">
    <text evidence="1">Belongs to the LOB domain-containing protein family.</text>
</comment>
<dbReference type="PANTHER" id="PTHR31301:SF206">
    <property type="entry name" value="LOB DOMAIN-CONTAINING PROTEIN 1"/>
    <property type="match status" value="1"/>
</dbReference>
<evidence type="ECO:0000259" key="3">
    <source>
        <dbReference type="PROSITE" id="PS50891"/>
    </source>
</evidence>
<dbReference type="Pfam" id="PF03195">
    <property type="entry name" value="LOB"/>
    <property type="match status" value="1"/>
</dbReference>
<accession>A0AAN7KC90</accession>